<sequence>MCNYDNSHNWEHIQQVVANADLIYSRELETNKAWTETLDPVLIVLGCILHDVADHKYHKSIPQEGLKDLTLNLLLSCGVEPSLAEKVDIIANNVSYSKERQYAEDIKTILAEHPELAIVQDADRVDALGARGQARCFAYHGADETFRMESMQTSVQHHWEKLCKLPASMKTETGRQLGEDGWKALCWMRRWWDMECGRLERVLG</sequence>
<dbReference type="PANTHER" id="PTHR33594:SF1">
    <property type="entry name" value="HD_PDEASE DOMAIN-CONTAINING PROTEIN"/>
    <property type="match status" value="1"/>
</dbReference>
<dbReference type="CDD" id="cd00077">
    <property type="entry name" value="HDc"/>
    <property type="match status" value="1"/>
</dbReference>
<dbReference type="InterPro" id="IPR003607">
    <property type="entry name" value="HD/PDEase_dom"/>
</dbReference>
<dbReference type="AlphaFoldDB" id="A0A9P4N4S3"/>
<comment type="caution">
    <text evidence="2">The sequence shown here is derived from an EMBL/GenBank/DDBJ whole genome shotgun (WGS) entry which is preliminary data.</text>
</comment>
<dbReference type="SUPFAM" id="SSF109604">
    <property type="entry name" value="HD-domain/PDEase-like"/>
    <property type="match status" value="1"/>
</dbReference>
<gene>
    <name evidence="2" type="ORF">CC78DRAFT_542820</name>
</gene>
<dbReference type="SMART" id="SM00471">
    <property type="entry name" value="HDc"/>
    <property type="match status" value="1"/>
</dbReference>
<accession>A0A9P4N4S3</accession>
<evidence type="ECO:0000259" key="1">
    <source>
        <dbReference type="SMART" id="SM00471"/>
    </source>
</evidence>
<dbReference type="EMBL" id="ML986601">
    <property type="protein sequence ID" value="KAF2266112.1"/>
    <property type="molecule type" value="Genomic_DNA"/>
</dbReference>
<feature type="domain" description="HD/PDEase" evidence="1">
    <location>
        <begin position="5"/>
        <end position="137"/>
    </location>
</feature>
<name>A0A9P4N4S3_9PLEO</name>
<dbReference type="PANTHER" id="PTHR33594">
    <property type="entry name" value="SUPERFAMILY HYDROLASE, PUTATIVE (AFU_ORTHOLOGUE AFUA_1G03035)-RELATED"/>
    <property type="match status" value="1"/>
</dbReference>
<dbReference type="Proteomes" id="UP000800093">
    <property type="component" value="Unassembled WGS sequence"/>
</dbReference>
<reference evidence="3" key="1">
    <citation type="journal article" date="2020" name="Stud. Mycol.">
        <title>101 Dothideomycetes genomes: A test case for predicting lifestyles and emergence of pathogens.</title>
        <authorList>
            <person name="Haridas S."/>
            <person name="Albert R."/>
            <person name="Binder M."/>
            <person name="Bloem J."/>
            <person name="LaButti K."/>
            <person name="Salamov A."/>
            <person name="Andreopoulos B."/>
            <person name="Baker S."/>
            <person name="Barry K."/>
            <person name="Bills G."/>
            <person name="Bluhm B."/>
            <person name="Cannon C."/>
            <person name="Castanera R."/>
            <person name="Culley D."/>
            <person name="Daum C."/>
            <person name="Ezra D."/>
            <person name="Gonzalez J."/>
            <person name="Henrissat B."/>
            <person name="Kuo A."/>
            <person name="Liang C."/>
            <person name="Lipzen A."/>
            <person name="Lutzoni F."/>
            <person name="Magnuson J."/>
            <person name="Mondo S."/>
            <person name="Nolan M."/>
            <person name="Ohm R."/>
            <person name="Pangilinan J."/>
            <person name="Park H.-J."/>
            <person name="Ramirez L."/>
            <person name="Alfaro M."/>
            <person name="Sun H."/>
            <person name="Tritt A."/>
            <person name="Yoshinaga Y."/>
            <person name="Zwiers L.-H."/>
            <person name="Turgeon B."/>
            <person name="Goodwin S."/>
            <person name="Spatafora J."/>
            <person name="Crous P."/>
            <person name="Grigoriev I."/>
        </authorList>
    </citation>
    <scope>NUCLEOTIDE SEQUENCE [LARGE SCALE GENOMIC DNA]</scope>
    <source>
        <strain evidence="3">CBS 304.66</strain>
    </source>
</reference>
<proteinExistence type="predicted"/>
<organism evidence="2 3">
    <name type="scientific">Lojkania enalia</name>
    <dbReference type="NCBI Taxonomy" id="147567"/>
    <lineage>
        <taxon>Eukaryota</taxon>
        <taxon>Fungi</taxon>
        <taxon>Dikarya</taxon>
        <taxon>Ascomycota</taxon>
        <taxon>Pezizomycotina</taxon>
        <taxon>Dothideomycetes</taxon>
        <taxon>Pleosporomycetidae</taxon>
        <taxon>Pleosporales</taxon>
        <taxon>Pleosporales incertae sedis</taxon>
        <taxon>Lojkania</taxon>
    </lineage>
</organism>
<evidence type="ECO:0000313" key="3">
    <source>
        <dbReference type="Proteomes" id="UP000800093"/>
    </source>
</evidence>
<keyword evidence="3" id="KW-1185">Reference proteome</keyword>
<evidence type="ECO:0000313" key="2">
    <source>
        <dbReference type="EMBL" id="KAF2266112.1"/>
    </source>
</evidence>
<dbReference type="OrthoDB" id="16547at2759"/>
<protein>
    <submittedName>
        <fullName evidence="2">HD domain-containing protein</fullName>
    </submittedName>
</protein>
<dbReference type="Gene3D" id="1.10.3210.50">
    <property type="match status" value="1"/>
</dbReference>